<evidence type="ECO:0000313" key="2">
    <source>
        <dbReference type="Proteomes" id="UP001362999"/>
    </source>
</evidence>
<evidence type="ECO:0008006" key="3">
    <source>
        <dbReference type="Google" id="ProtNLM"/>
    </source>
</evidence>
<name>A0AAW0CB56_9AGAR</name>
<dbReference type="PANTHER" id="PTHR46177">
    <property type="entry name" value="INTEGRASE CATALYTIC DOMAIN-CONTAINING PROTEIN"/>
    <property type="match status" value="1"/>
</dbReference>
<sequence>MVNTAGNNGHYNGTRPPDDVLEAALHRYSRNSLGLAQRLDYLVKDFNYKIGLTTLKGLNRKFNVDTVKKPPQEHISATIIGEVISDNASSRKGPGTVQTQIAREHGVKIPRDTVRRLMADLDPGGADIRYPGHSNRTPKQRGHLTDTGVYYEVHFDGQEKLNFKALRMGRVGIDIYGSRCHSSGRMIKFLTVPNARCSSTVGHYYLDLVEDNGVFVQATVDGGSETGELYAAHLALRQKCMPDVSLEGHPAFVALPSTDNIPIEASWKLFTNYVGLDIKEILLLGRTLNYFNAAYDVHVNLFNWLWPKIIQLCLDDFVDYWNNHRIRLQKDKVLPSGFSPNYICDFPERFGLVKFGEQAPQEYIDQLRQNIPKSREECYRWVSDEFDTQAAEVYEQIGSPKLKLTDGWTIFCRMLPLLL</sequence>
<accession>A0AAW0CB56</accession>
<comment type="caution">
    <text evidence="1">The sequence shown here is derived from an EMBL/GenBank/DDBJ whole genome shotgun (WGS) entry which is preliminary data.</text>
</comment>
<organism evidence="1 2">
    <name type="scientific">Favolaschia claudopus</name>
    <dbReference type="NCBI Taxonomy" id="2862362"/>
    <lineage>
        <taxon>Eukaryota</taxon>
        <taxon>Fungi</taxon>
        <taxon>Dikarya</taxon>
        <taxon>Basidiomycota</taxon>
        <taxon>Agaricomycotina</taxon>
        <taxon>Agaricomycetes</taxon>
        <taxon>Agaricomycetidae</taxon>
        <taxon>Agaricales</taxon>
        <taxon>Marasmiineae</taxon>
        <taxon>Mycenaceae</taxon>
        <taxon>Favolaschia</taxon>
    </lineage>
</organism>
<evidence type="ECO:0000313" key="1">
    <source>
        <dbReference type="EMBL" id="KAK7037013.1"/>
    </source>
</evidence>
<keyword evidence="2" id="KW-1185">Reference proteome</keyword>
<dbReference type="PANTHER" id="PTHR46177:SF1">
    <property type="entry name" value="INTEGRASE CATALYTIC DOMAIN-CONTAINING PROTEIN"/>
    <property type="match status" value="1"/>
</dbReference>
<protein>
    <recommendedName>
        <fullName evidence="3">Transposase</fullName>
    </recommendedName>
</protein>
<dbReference type="EMBL" id="JAWWNJ010000018">
    <property type="protein sequence ID" value="KAK7037013.1"/>
    <property type="molecule type" value="Genomic_DNA"/>
</dbReference>
<gene>
    <name evidence="1" type="ORF">R3P38DRAFT_2907552</name>
</gene>
<dbReference type="AlphaFoldDB" id="A0AAW0CB56"/>
<proteinExistence type="predicted"/>
<reference evidence="1 2" key="1">
    <citation type="journal article" date="2024" name="J Genomics">
        <title>Draft genome sequencing and assembly of Favolaschia claudopus CIRM-BRFM 2984 isolated from oak limbs.</title>
        <authorList>
            <person name="Navarro D."/>
            <person name="Drula E."/>
            <person name="Chaduli D."/>
            <person name="Cazenave R."/>
            <person name="Ahrendt S."/>
            <person name="Wang J."/>
            <person name="Lipzen A."/>
            <person name="Daum C."/>
            <person name="Barry K."/>
            <person name="Grigoriev I.V."/>
            <person name="Favel A."/>
            <person name="Rosso M.N."/>
            <person name="Martin F."/>
        </authorList>
    </citation>
    <scope>NUCLEOTIDE SEQUENCE [LARGE SCALE GENOMIC DNA]</scope>
    <source>
        <strain evidence="1 2">CIRM-BRFM 2984</strain>
    </source>
</reference>
<dbReference type="Proteomes" id="UP001362999">
    <property type="component" value="Unassembled WGS sequence"/>
</dbReference>